<gene>
    <name evidence="1" type="primary">PRD1_1</name>
    <name evidence="1" type="ORF">CK203_052574</name>
</gene>
<dbReference type="GO" id="GO:0042138">
    <property type="term" value="P:meiotic DNA double-strand break formation"/>
    <property type="evidence" value="ECO:0007669"/>
    <property type="project" value="InterPro"/>
</dbReference>
<name>A0A438FW22_VITVI</name>
<accession>A0A438FW22</accession>
<dbReference type="PANTHER" id="PTHR36379:SF1">
    <property type="entry name" value="PUTATIVE RECOMBINATION INITIATION DEFECT 1-RELATED"/>
    <property type="match status" value="1"/>
</dbReference>
<dbReference type="InterPro" id="IPR044968">
    <property type="entry name" value="PRD1"/>
</dbReference>
<dbReference type="EMBL" id="QGNW01000725">
    <property type="protein sequence ID" value="RVW64163.1"/>
    <property type="molecule type" value="Genomic_DNA"/>
</dbReference>
<dbReference type="PANTHER" id="PTHR36379">
    <property type="entry name" value="PROTEIN PRD1"/>
    <property type="match status" value="1"/>
</dbReference>
<reference evidence="1 2" key="1">
    <citation type="journal article" date="2018" name="PLoS Genet.">
        <title>Population sequencing reveals clonal diversity and ancestral inbreeding in the grapevine cultivar Chardonnay.</title>
        <authorList>
            <person name="Roach M.J."/>
            <person name="Johnson D.L."/>
            <person name="Bohlmann J."/>
            <person name="van Vuuren H.J."/>
            <person name="Jones S.J."/>
            <person name="Pretorius I.S."/>
            <person name="Schmidt S.A."/>
            <person name="Borneman A.R."/>
        </authorList>
    </citation>
    <scope>NUCLEOTIDE SEQUENCE [LARGE SCALE GENOMIC DNA]</scope>
    <source>
        <strain evidence="2">cv. Chardonnay</strain>
        <tissue evidence="1">Leaf</tissue>
    </source>
</reference>
<evidence type="ECO:0000313" key="2">
    <source>
        <dbReference type="Proteomes" id="UP000288805"/>
    </source>
</evidence>
<dbReference type="AlphaFoldDB" id="A0A438FW22"/>
<protein>
    <submittedName>
        <fullName evidence="1">Protein PRD1</fullName>
    </submittedName>
</protein>
<evidence type="ECO:0000313" key="1">
    <source>
        <dbReference type="EMBL" id="RVW64163.1"/>
    </source>
</evidence>
<proteinExistence type="predicted"/>
<dbReference type="Proteomes" id="UP000288805">
    <property type="component" value="Unassembled WGS sequence"/>
</dbReference>
<comment type="caution">
    <text evidence="1">The sequence shown here is derived from an EMBL/GenBank/DDBJ whole genome shotgun (WGS) entry which is preliminary data.</text>
</comment>
<organism evidence="1 2">
    <name type="scientific">Vitis vinifera</name>
    <name type="common">Grape</name>
    <dbReference type="NCBI Taxonomy" id="29760"/>
    <lineage>
        <taxon>Eukaryota</taxon>
        <taxon>Viridiplantae</taxon>
        <taxon>Streptophyta</taxon>
        <taxon>Embryophyta</taxon>
        <taxon>Tracheophyta</taxon>
        <taxon>Spermatophyta</taxon>
        <taxon>Magnoliopsida</taxon>
        <taxon>eudicotyledons</taxon>
        <taxon>Gunneridae</taxon>
        <taxon>Pentapetalae</taxon>
        <taxon>rosids</taxon>
        <taxon>Vitales</taxon>
        <taxon>Vitaceae</taxon>
        <taxon>Viteae</taxon>
        <taxon>Vitis</taxon>
    </lineage>
</organism>
<sequence>MQLHCLGVLLNCEMNNPYAHIKDKSALVFNLVAGLQLPSEEIQGRSCLFSTNYLSSNMHLRRVMVLMTAYDNIPDWKYLVLKQSDRTLLTVLAQRGYFENAFANDISIRDCCEADNFMEVTEHEKDVLPLNILFAEAIKGPLLSSDSQLQLGALDLIFYYLSWERGSSKRIQVLVEENIADYVFEILRLSECKDPVVNSCLRVLDLLSIAEHAFGQRLAIGFTTLLPVLQYVVEVPFHPVQTPTLKLIRNCILNYPGMTLIIACSILVDLMKSPSSHEALTLRTIVQESVRHAILASLCLYEKHPNQILHSLYLLKEAYAFSHEGNSTKNEANLELGNCIIDVCRTHLLPWFATAINEMEYEEIVLGVLEAFHSVLLQDSYAQAKEFVMILVSSSWFSLSFGCLGLFPSEKMKWRVYLMFSSIVDVLLGNESGQPIRDAALYLPSDPSDLLFLLGQKSTQNLELLSCQSAVLLILYTSSLYDERLADEKLVLASLEQYILVNNSDLLCGAADSVSITRLMNLYGLYRGLAKVGYQIPYSPEAERILFELVAQNEWDLSSATINFTSLKWLFQQEKIIKPLSYQILKFCRNNSSSGSHIIIHGNDSQNIDVQGLAKLVAAGDNLGAVLLVSLLQQLIEEEGNECDIISVVNLMVDIINIFPAASDQLSMHGIGNGIQDLFSHSSHSLSQQIFVAIAILIFDILWSVQPETLSDGETWLSVTMKVTNSSVLYSNLGVTQESLLVLGILSLILHHSTNQALVEASKAILLNDSLVSMINNVIHTSCSKGPALIEDDEETRNGETLTFVLLLHFFSCRSFNAVLPGTLDWQNLLDPSNKTQPLSLISIHCHDLCRLMHFGSPLVKLVASYCLMELFTRITDLRNRKHDELKWNMGHLISVMAILEGLVFYSDIRVALNCALCLSMILGLIVEELAMSLAVPSLASKSFMNHHKPAVHVAVALLKLHSIPGWMKSVFDDSCISGIIEKPFSQ</sequence>